<proteinExistence type="predicted"/>
<name>A0A0K9NMR1_ZOSMR</name>
<protein>
    <submittedName>
        <fullName evidence="1">Uncharacterized protein</fullName>
    </submittedName>
</protein>
<reference evidence="2" key="1">
    <citation type="journal article" date="2016" name="Nature">
        <title>The genome of the seagrass Zostera marina reveals angiosperm adaptation to the sea.</title>
        <authorList>
            <person name="Olsen J.L."/>
            <person name="Rouze P."/>
            <person name="Verhelst B."/>
            <person name="Lin Y.-C."/>
            <person name="Bayer T."/>
            <person name="Collen J."/>
            <person name="Dattolo E."/>
            <person name="De Paoli E."/>
            <person name="Dittami S."/>
            <person name="Maumus F."/>
            <person name="Michel G."/>
            <person name="Kersting A."/>
            <person name="Lauritano C."/>
            <person name="Lohaus R."/>
            <person name="Toepel M."/>
            <person name="Tonon T."/>
            <person name="Vanneste K."/>
            <person name="Amirebrahimi M."/>
            <person name="Brakel J."/>
            <person name="Bostroem C."/>
            <person name="Chovatia M."/>
            <person name="Grimwood J."/>
            <person name="Jenkins J.W."/>
            <person name="Jueterbock A."/>
            <person name="Mraz A."/>
            <person name="Stam W.T."/>
            <person name="Tice H."/>
            <person name="Bornberg-Bauer E."/>
            <person name="Green P.J."/>
            <person name="Pearson G.A."/>
            <person name="Procaccini G."/>
            <person name="Duarte C.M."/>
            <person name="Schmutz J."/>
            <person name="Reusch T.B.H."/>
            <person name="Van de Peer Y."/>
        </authorList>
    </citation>
    <scope>NUCLEOTIDE SEQUENCE [LARGE SCALE GENOMIC DNA]</scope>
    <source>
        <strain evidence="2">cv. Finnish</strain>
    </source>
</reference>
<gene>
    <name evidence="1" type="ORF">ZOSMA_7G00700</name>
</gene>
<accession>A0A0K9NMR1</accession>
<dbReference type="Proteomes" id="UP000036987">
    <property type="component" value="Unassembled WGS sequence"/>
</dbReference>
<dbReference type="EMBL" id="LFYR01001978">
    <property type="protein sequence ID" value="KMZ58041.1"/>
    <property type="molecule type" value="Genomic_DNA"/>
</dbReference>
<evidence type="ECO:0000313" key="1">
    <source>
        <dbReference type="EMBL" id="KMZ58041.1"/>
    </source>
</evidence>
<organism evidence="1 2">
    <name type="scientific">Zostera marina</name>
    <name type="common">Eelgrass</name>
    <dbReference type="NCBI Taxonomy" id="29655"/>
    <lineage>
        <taxon>Eukaryota</taxon>
        <taxon>Viridiplantae</taxon>
        <taxon>Streptophyta</taxon>
        <taxon>Embryophyta</taxon>
        <taxon>Tracheophyta</taxon>
        <taxon>Spermatophyta</taxon>
        <taxon>Magnoliopsida</taxon>
        <taxon>Liliopsida</taxon>
        <taxon>Zosteraceae</taxon>
        <taxon>Zostera</taxon>
    </lineage>
</organism>
<dbReference type="AlphaFoldDB" id="A0A0K9NMR1"/>
<comment type="caution">
    <text evidence="1">The sequence shown here is derived from an EMBL/GenBank/DDBJ whole genome shotgun (WGS) entry which is preliminary data.</text>
</comment>
<sequence length="44" mass="4917">MDFKIISSSFHDKGIKIEKGGGETFKPRLLRADRHTKEGPEDGS</sequence>
<evidence type="ECO:0000313" key="2">
    <source>
        <dbReference type="Proteomes" id="UP000036987"/>
    </source>
</evidence>
<keyword evidence="2" id="KW-1185">Reference proteome</keyword>